<dbReference type="EC" id="3.1.-.-" evidence="9"/>
<keyword evidence="5 9" id="KW-0255">Endonuclease</keyword>
<protein>
    <recommendedName>
        <fullName evidence="9">CRISPR-associated endoribonuclease Cas2</fullName>
        <ecNumber evidence="9">3.1.-.-</ecNumber>
    </recommendedName>
</protein>
<evidence type="ECO:0000256" key="7">
    <source>
        <dbReference type="ARBA" id="ARBA00022842"/>
    </source>
</evidence>
<organism evidence="12">
    <name type="scientific">Tolypothrix bouteillei VB521301</name>
    <dbReference type="NCBI Taxonomy" id="1479485"/>
    <lineage>
        <taxon>Bacteria</taxon>
        <taxon>Bacillati</taxon>
        <taxon>Cyanobacteriota</taxon>
        <taxon>Cyanophyceae</taxon>
        <taxon>Nostocales</taxon>
        <taxon>Tolypothrichaceae</taxon>
        <taxon>Tolypothrix</taxon>
    </lineage>
</organism>
<keyword evidence="8 9" id="KW-0051">Antiviral defense</keyword>
<evidence type="ECO:0000256" key="4">
    <source>
        <dbReference type="ARBA" id="ARBA00022723"/>
    </source>
</evidence>
<dbReference type="Gene3D" id="3.30.70.240">
    <property type="match status" value="1"/>
</dbReference>
<dbReference type="PANTHER" id="PTHR34405:SF3">
    <property type="entry name" value="CRISPR-ASSOCIATED ENDORIBONUCLEASE CAS2 3"/>
    <property type="match status" value="1"/>
</dbReference>
<dbReference type="RefSeq" id="WP_038092877.1">
    <property type="nucleotide sequence ID" value="NZ_JHEG04000001.1"/>
</dbReference>
<dbReference type="Proteomes" id="UP000029738">
    <property type="component" value="Unassembled WGS sequence"/>
</dbReference>
<dbReference type="GO" id="GO:0004521">
    <property type="term" value="F:RNA endonuclease activity"/>
    <property type="evidence" value="ECO:0007669"/>
    <property type="project" value="UniProtKB-UniRule"/>
</dbReference>
<evidence type="ECO:0000256" key="1">
    <source>
        <dbReference type="ARBA" id="ARBA00001946"/>
    </source>
</evidence>
<keyword evidence="6 9" id="KW-0378">Hydrolase</keyword>
<dbReference type="Pfam" id="PF09827">
    <property type="entry name" value="CRISPR_Cas2"/>
    <property type="match status" value="1"/>
</dbReference>
<evidence type="ECO:0000256" key="5">
    <source>
        <dbReference type="ARBA" id="ARBA00022759"/>
    </source>
</evidence>
<dbReference type="HAMAP" id="MF_01471">
    <property type="entry name" value="Cas2"/>
    <property type="match status" value="1"/>
</dbReference>
<dbReference type="SUPFAM" id="SSF143430">
    <property type="entry name" value="TTP0101/SSO1404-like"/>
    <property type="match status" value="1"/>
</dbReference>
<dbReference type="InterPro" id="IPR019199">
    <property type="entry name" value="Virulence_VapD/CRISPR_Cas2"/>
</dbReference>
<name>A0A0C1RMX9_9CYAN</name>
<comment type="function">
    <text evidence="9">CRISPR (clustered regularly interspaced short palindromic repeat), is an adaptive immune system that provides protection against mobile genetic elements (viruses, transposable elements and conjugative plasmids). CRISPR clusters contain sequences complementary to antecedent mobile elements and target invading nucleic acids. CRISPR clusters are transcribed and processed into CRISPR RNA (crRNA). Functions as a ssRNA-specific endoribonuclease. Involved in the integration of spacer DNA into the CRISPR cassette.</text>
</comment>
<evidence type="ECO:0000256" key="10">
    <source>
        <dbReference type="PIRNR" id="PIRNR032582"/>
    </source>
</evidence>
<evidence type="ECO:0000256" key="6">
    <source>
        <dbReference type="ARBA" id="ARBA00022801"/>
    </source>
</evidence>
<dbReference type="GO" id="GO:0051607">
    <property type="term" value="P:defense response to virus"/>
    <property type="evidence" value="ECO:0007669"/>
    <property type="project" value="UniProtKB-UniRule"/>
</dbReference>
<keyword evidence="4 9" id="KW-0479">Metal-binding</keyword>
<gene>
    <name evidence="9 11" type="primary">cas2</name>
    <name evidence="12" type="ORF">DA73_0208405</name>
    <name evidence="11" type="ORF">DA73_0400020750</name>
</gene>
<sequence>MLVVVVYDIPNDKRRTKLSNFLEGYGRRVQFSVFECFLSLDEMRQLYEKVKKLVKPVEDNVRFYWISQEAVERVLTIGGESPQPPPNYYVI</sequence>
<evidence type="ECO:0000313" key="12">
    <source>
        <dbReference type="EMBL" id="KIE13355.1"/>
    </source>
</evidence>
<evidence type="ECO:0000256" key="8">
    <source>
        <dbReference type="ARBA" id="ARBA00023118"/>
    </source>
</evidence>
<dbReference type="InterPro" id="IPR021127">
    <property type="entry name" value="CRISPR_associated_Cas2"/>
</dbReference>
<evidence type="ECO:0000256" key="9">
    <source>
        <dbReference type="HAMAP-Rule" id="MF_01471"/>
    </source>
</evidence>
<comment type="cofactor">
    <cofactor evidence="1 9">
        <name>Mg(2+)</name>
        <dbReference type="ChEBI" id="CHEBI:18420"/>
    </cofactor>
</comment>
<comment type="subunit">
    <text evidence="9">Homodimer, forms a heterotetramer with a Cas1 homodimer.</text>
</comment>
<dbReference type="CDD" id="cd09725">
    <property type="entry name" value="Cas2_I_II_III"/>
    <property type="match status" value="1"/>
</dbReference>
<dbReference type="PANTHER" id="PTHR34405">
    <property type="entry name" value="CRISPR-ASSOCIATED ENDORIBONUCLEASE CAS2"/>
    <property type="match status" value="1"/>
</dbReference>
<dbReference type="NCBIfam" id="TIGR01573">
    <property type="entry name" value="cas2"/>
    <property type="match status" value="1"/>
</dbReference>
<comment type="similarity">
    <text evidence="2 9 10">Belongs to the CRISPR-associated endoribonuclease Cas2 protein family.</text>
</comment>
<reference evidence="12" key="1">
    <citation type="journal article" date="2015" name="Genome Announc.">
        <title>Draft Genome Sequence of Tolypothrix boutellei Strain VB521301.</title>
        <authorList>
            <person name="Chandrababunaidu M.M."/>
            <person name="Singh D."/>
            <person name="Sen D."/>
            <person name="Bhan S."/>
            <person name="Das S."/>
            <person name="Gupta A."/>
            <person name="Adhikary S.P."/>
            <person name="Tripathy S."/>
        </authorList>
    </citation>
    <scope>NUCLEOTIDE SEQUENCE</scope>
    <source>
        <strain evidence="12">VB521301</strain>
    </source>
</reference>
<keyword evidence="13" id="KW-1185">Reference proteome</keyword>
<dbReference type="GO" id="GO:0043571">
    <property type="term" value="P:maintenance of CRISPR repeat elements"/>
    <property type="evidence" value="ECO:0007669"/>
    <property type="project" value="UniProtKB-UniRule"/>
</dbReference>
<dbReference type="OrthoDB" id="9798176at2"/>
<dbReference type="EMBL" id="JHEG04000001">
    <property type="protein sequence ID" value="KAF3887643.1"/>
    <property type="molecule type" value="Genomic_DNA"/>
</dbReference>
<evidence type="ECO:0000256" key="3">
    <source>
        <dbReference type="ARBA" id="ARBA00022722"/>
    </source>
</evidence>
<evidence type="ECO:0000313" key="11">
    <source>
        <dbReference type="EMBL" id="KAF3887643.1"/>
    </source>
</evidence>
<accession>A0A0C1RMX9</accession>
<feature type="binding site" evidence="9">
    <location>
        <position position="8"/>
    </location>
    <ligand>
        <name>Mg(2+)</name>
        <dbReference type="ChEBI" id="CHEBI:18420"/>
        <note>catalytic</note>
    </ligand>
</feature>
<reference evidence="11" key="2">
    <citation type="submission" date="2019-11" db="EMBL/GenBank/DDBJ databases">
        <title>Improved Assembly of Tolypothrix boutellei genome.</title>
        <authorList>
            <person name="Sarangi A.N."/>
            <person name="Mukherjee M."/>
            <person name="Ghosh S."/>
            <person name="Singh D."/>
            <person name="Das A."/>
            <person name="Kant S."/>
            <person name="Prusty A."/>
            <person name="Tripathy S."/>
        </authorList>
    </citation>
    <scope>NUCLEOTIDE SEQUENCE</scope>
    <source>
        <strain evidence="11">VB521301</strain>
    </source>
</reference>
<dbReference type="GO" id="GO:0016787">
    <property type="term" value="F:hydrolase activity"/>
    <property type="evidence" value="ECO:0007669"/>
    <property type="project" value="UniProtKB-KW"/>
</dbReference>
<keyword evidence="3 9" id="KW-0540">Nuclease</keyword>
<dbReference type="GO" id="GO:0046872">
    <property type="term" value="F:metal ion binding"/>
    <property type="evidence" value="ECO:0007669"/>
    <property type="project" value="UniProtKB-UniRule"/>
</dbReference>
<evidence type="ECO:0000313" key="13">
    <source>
        <dbReference type="Proteomes" id="UP000029738"/>
    </source>
</evidence>
<evidence type="ECO:0000256" key="2">
    <source>
        <dbReference type="ARBA" id="ARBA00009959"/>
    </source>
</evidence>
<dbReference type="STRING" id="1479485.DA73_0208405"/>
<comment type="caution">
    <text evidence="12">The sequence shown here is derived from an EMBL/GenBank/DDBJ whole genome shotgun (WGS) entry which is preliminary data.</text>
</comment>
<proteinExistence type="inferred from homology"/>
<dbReference type="EMBL" id="JHEG02000019">
    <property type="protein sequence ID" value="KIE13355.1"/>
    <property type="molecule type" value="Genomic_DNA"/>
</dbReference>
<dbReference type="PIRSF" id="PIRSF032582">
    <property type="entry name" value="Cas2"/>
    <property type="match status" value="1"/>
</dbReference>
<keyword evidence="7 9" id="KW-0460">Magnesium</keyword>
<dbReference type="AlphaFoldDB" id="A0A0C1RMX9"/>